<evidence type="ECO:0000256" key="5">
    <source>
        <dbReference type="ARBA" id="ARBA00022692"/>
    </source>
</evidence>
<name>A0A1D9NXM2_9FIRM</name>
<dbReference type="EMBL" id="CP017830">
    <property type="protein sequence ID" value="AOZ95020.1"/>
    <property type="molecule type" value="Genomic_DNA"/>
</dbReference>
<feature type="transmembrane region" description="Helical" evidence="8">
    <location>
        <begin position="91"/>
        <end position="111"/>
    </location>
</feature>
<evidence type="ECO:0000256" key="7">
    <source>
        <dbReference type="ARBA" id="ARBA00023136"/>
    </source>
</evidence>
<keyword evidence="6 8" id="KW-1133">Transmembrane helix</keyword>
<keyword evidence="7 8" id="KW-0472">Membrane</keyword>
<gene>
    <name evidence="9" type="ORF">bhn_III072</name>
</gene>
<dbReference type="InterPro" id="IPR052017">
    <property type="entry name" value="TSUP"/>
</dbReference>
<reference evidence="10" key="1">
    <citation type="submission" date="2016-10" db="EMBL/GenBank/DDBJ databases">
        <title>The complete genome sequence of the rumen bacterium Butyrivibrio hungatei MB2003.</title>
        <authorList>
            <person name="Palevich N."/>
            <person name="Kelly W.J."/>
            <person name="Leahy S.C."/>
            <person name="Altermann E."/>
            <person name="Rakonjac J."/>
            <person name="Attwood G.T."/>
        </authorList>
    </citation>
    <scope>NUCLEOTIDE SEQUENCE [LARGE SCALE GENOMIC DNA]</scope>
    <source>
        <strain evidence="10">MB2003</strain>
    </source>
</reference>
<dbReference type="PANTHER" id="PTHR30269">
    <property type="entry name" value="TRANSMEMBRANE PROTEIN YFCA"/>
    <property type="match status" value="1"/>
</dbReference>
<feature type="transmembrane region" description="Helical" evidence="8">
    <location>
        <begin position="123"/>
        <end position="149"/>
    </location>
</feature>
<dbReference type="PANTHER" id="PTHR30269:SF37">
    <property type="entry name" value="MEMBRANE TRANSPORTER PROTEIN"/>
    <property type="match status" value="1"/>
</dbReference>
<dbReference type="RefSeq" id="WP_071174846.1">
    <property type="nucleotide sequence ID" value="NZ_CP017830.1"/>
</dbReference>
<dbReference type="OrthoDB" id="13016at2"/>
<evidence type="ECO:0000313" key="9">
    <source>
        <dbReference type="EMBL" id="AOZ95020.1"/>
    </source>
</evidence>
<proteinExistence type="inferred from homology"/>
<evidence type="ECO:0000256" key="4">
    <source>
        <dbReference type="ARBA" id="ARBA00022475"/>
    </source>
</evidence>
<organism evidence="9 10">
    <name type="scientific">Butyrivibrio hungatei</name>
    <dbReference type="NCBI Taxonomy" id="185008"/>
    <lineage>
        <taxon>Bacteria</taxon>
        <taxon>Bacillati</taxon>
        <taxon>Bacillota</taxon>
        <taxon>Clostridia</taxon>
        <taxon>Lachnospirales</taxon>
        <taxon>Lachnospiraceae</taxon>
        <taxon>Butyrivibrio</taxon>
    </lineage>
</organism>
<protein>
    <recommendedName>
        <fullName evidence="8">Probable membrane transporter protein</fullName>
    </recommendedName>
</protein>
<evidence type="ECO:0000313" key="10">
    <source>
        <dbReference type="Proteomes" id="UP000179284"/>
    </source>
</evidence>
<evidence type="ECO:0000256" key="1">
    <source>
        <dbReference type="ARBA" id="ARBA00004651"/>
    </source>
</evidence>
<dbReference type="AlphaFoldDB" id="A0A1D9NXM2"/>
<keyword evidence="3" id="KW-0813">Transport</keyword>
<evidence type="ECO:0000256" key="2">
    <source>
        <dbReference type="ARBA" id="ARBA00009142"/>
    </source>
</evidence>
<dbReference type="KEGG" id="bhu:bhn_III072"/>
<dbReference type="Proteomes" id="UP000179284">
    <property type="component" value="Chromosome II"/>
</dbReference>
<feature type="transmembrane region" description="Helical" evidence="8">
    <location>
        <begin position="64"/>
        <end position="85"/>
    </location>
</feature>
<dbReference type="GO" id="GO:0005886">
    <property type="term" value="C:plasma membrane"/>
    <property type="evidence" value="ECO:0007669"/>
    <property type="project" value="UniProtKB-SubCell"/>
</dbReference>
<dbReference type="Pfam" id="PF01925">
    <property type="entry name" value="TauE"/>
    <property type="match status" value="1"/>
</dbReference>
<feature type="transmembrane region" description="Helical" evidence="8">
    <location>
        <begin position="175"/>
        <end position="205"/>
    </location>
</feature>
<sequence>MITWIIATIAAFFIKGLCGFANTLVFNSILAYGNNNINVSPVELLLGYPTNIVMTIRERRSIKISVFIPTAILVIAGSIPGVFLLKNLDAVIVKIIFGIVVILIGLEMLIREYSNRKAKGSKALLTAIGLLSGLLCGLYGIGALLGAYISRVSDDTKEFKANICAVFIVENTFRIFLYALTGIMTLEVIKNVILLFPFMILGLFLGIKLSSILDDKVIKKIVIVMLIISGIALIINNL</sequence>
<evidence type="ECO:0000256" key="8">
    <source>
        <dbReference type="RuleBase" id="RU363041"/>
    </source>
</evidence>
<keyword evidence="5 8" id="KW-0812">Transmembrane</keyword>
<keyword evidence="4 8" id="KW-1003">Cell membrane</keyword>
<dbReference type="InterPro" id="IPR002781">
    <property type="entry name" value="TM_pro_TauE-like"/>
</dbReference>
<evidence type="ECO:0000256" key="6">
    <source>
        <dbReference type="ARBA" id="ARBA00022989"/>
    </source>
</evidence>
<feature type="transmembrane region" description="Helical" evidence="8">
    <location>
        <begin position="217"/>
        <end position="235"/>
    </location>
</feature>
<evidence type="ECO:0000256" key="3">
    <source>
        <dbReference type="ARBA" id="ARBA00022448"/>
    </source>
</evidence>
<keyword evidence="10" id="KW-1185">Reference proteome</keyword>
<comment type="similarity">
    <text evidence="2 8">Belongs to the 4-toluene sulfonate uptake permease (TSUP) (TC 2.A.102) family.</text>
</comment>
<comment type="subcellular location">
    <subcellularLocation>
        <location evidence="1 8">Cell membrane</location>
        <topology evidence="1 8">Multi-pass membrane protein</topology>
    </subcellularLocation>
</comment>
<accession>A0A1D9NXM2</accession>